<dbReference type="PROSITE" id="PS51600">
    <property type="entry name" value="SAM_GNMT"/>
    <property type="match status" value="1"/>
</dbReference>
<organism evidence="10 11">
    <name type="scientific">Ladona fulva</name>
    <name type="common">Scarce chaser dragonfly</name>
    <name type="synonym">Libellula fulva</name>
    <dbReference type="NCBI Taxonomy" id="123851"/>
    <lineage>
        <taxon>Eukaryota</taxon>
        <taxon>Metazoa</taxon>
        <taxon>Ecdysozoa</taxon>
        <taxon>Arthropoda</taxon>
        <taxon>Hexapoda</taxon>
        <taxon>Insecta</taxon>
        <taxon>Pterygota</taxon>
        <taxon>Palaeoptera</taxon>
        <taxon>Odonata</taxon>
        <taxon>Epiprocta</taxon>
        <taxon>Anisoptera</taxon>
        <taxon>Libelluloidea</taxon>
        <taxon>Libellulidae</taxon>
        <taxon>Ladona</taxon>
    </lineage>
</organism>
<dbReference type="Proteomes" id="UP000792457">
    <property type="component" value="Unassembled WGS sequence"/>
</dbReference>
<accession>A0A8K0NUT1</accession>
<gene>
    <name evidence="10" type="ORF">J437_LFUL001880</name>
</gene>
<dbReference type="PANTHER" id="PTHR16458">
    <property type="entry name" value="GLYCINE N-METHYLTRANSFERASE"/>
    <property type="match status" value="1"/>
</dbReference>
<dbReference type="GO" id="GO:0042802">
    <property type="term" value="F:identical protein binding"/>
    <property type="evidence" value="ECO:0007669"/>
    <property type="project" value="TreeGrafter"/>
</dbReference>
<feature type="region of interest" description="Disordered" evidence="8">
    <location>
        <begin position="142"/>
        <end position="256"/>
    </location>
</feature>
<evidence type="ECO:0000256" key="4">
    <source>
        <dbReference type="ARBA" id="ARBA00022679"/>
    </source>
</evidence>
<dbReference type="GO" id="GO:1904047">
    <property type="term" value="F:S-adenosyl-L-methionine binding"/>
    <property type="evidence" value="ECO:0007669"/>
    <property type="project" value="TreeGrafter"/>
</dbReference>
<dbReference type="SUPFAM" id="SSF53335">
    <property type="entry name" value="S-adenosyl-L-methionine-dependent methyltransferases"/>
    <property type="match status" value="1"/>
</dbReference>
<keyword evidence="5" id="KW-0949">S-adenosyl-L-methionine</keyword>
<dbReference type="Pfam" id="PF13649">
    <property type="entry name" value="Methyltransf_25"/>
    <property type="match status" value="1"/>
</dbReference>
<dbReference type="GO" id="GO:0051289">
    <property type="term" value="P:protein homotetramerization"/>
    <property type="evidence" value="ECO:0007669"/>
    <property type="project" value="TreeGrafter"/>
</dbReference>
<dbReference type="GO" id="GO:0016594">
    <property type="term" value="F:glycine binding"/>
    <property type="evidence" value="ECO:0007669"/>
    <property type="project" value="TreeGrafter"/>
</dbReference>
<dbReference type="GO" id="GO:0005542">
    <property type="term" value="F:folic acid binding"/>
    <property type="evidence" value="ECO:0007669"/>
    <property type="project" value="UniProtKB-KW"/>
</dbReference>
<comment type="caution">
    <text evidence="10">The sequence shown here is derived from an EMBL/GenBank/DDBJ whole genome shotgun (WGS) entry which is preliminary data.</text>
</comment>
<dbReference type="EC" id="2.1.1.20" evidence="1"/>
<evidence type="ECO:0000313" key="10">
    <source>
        <dbReference type="EMBL" id="KAG8222711.1"/>
    </source>
</evidence>
<dbReference type="GO" id="GO:0032259">
    <property type="term" value="P:methylation"/>
    <property type="evidence" value="ECO:0007669"/>
    <property type="project" value="UniProtKB-KW"/>
</dbReference>
<dbReference type="GO" id="GO:0046500">
    <property type="term" value="P:S-adenosylmethionine metabolic process"/>
    <property type="evidence" value="ECO:0007669"/>
    <property type="project" value="TreeGrafter"/>
</dbReference>
<comment type="catalytic activity">
    <reaction evidence="7">
        <text>glycine + S-adenosyl-L-methionine = sarcosine + S-adenosyl-L-homocysteine + H(+)</text>
        <dbReference type="Rhea" id="RHEA:19937"/>
        <dbReference type="ChEBI" id="CHEBI:15378"/>
        <dbReference type="ChEBI" id="CHEBI:57305"/>
        <dbReference type="ChEBI" id="CHEBI:57433"/>
        <dbReference type="ChEBI" id="CHEBI:57856"/>
        <dbReference type="ChEBI" id="CHEBI:59789"/>
        <dbReference type="EC" id="2.1.1.20"/>
    </reaction>
    <physiologicalReaction direction="left-to-right" evidence="7">
        <dbReference type="Rhea" id="RHEA:19938"/>
    </physiologicalReaction>
</comment>
<reference evidence="10" key="1">
    <citation type="submission" date="2013-04" db="EMBL/GenBank/DDBJ databases">
        <authorList>
            <person name="Qu J."/>
            <person name="Murali S.C."/>
            <person name="Bandaranaike D."/>
            <person name="Bellair M."/>
            <person name="Blankenburg K."/>
            <person name="Chao H."/>
            <person name="Dinh H."/>
            <person name="Doddapaneni H."/>
            <person name="Downs B."/>
            <person name="Dugan-Rocha S."/>
            <person name="Elkadiri S."/>
            <person name="Gnanaolivu R.D."/>
            <person name="Hernandez B."/>
            <person name="Javaid M."/>
            <person name="Jayaseelan J.C."/>
            <person name="Lee S."/>
            <person name="Li M."/>
            <person name="Ming W."/>
            <person name="Munidasa M."/>
            <person name="Muniz J."/>
            <person name="Nguyen L."/>
            <person name="Ongeri F."/>
            <person name="Osuji N."/>
            <person name="Pu L.-L."/>
            <person name="Puazo M."/>
            <person name="Qu C."/>
            <person name="Quiroz J."/>
            <person name="Raj R."/>
            <person name="Weissenberger G."/>
            <person name="Xin Y."/>
            <person name="Zou X."/>
            <person name="Han Y."/>
            <person name="Richards S."/>
            <person name="Worley K."/>
            <person name="Muzny D."/>
            <person name="Gibbs R."/>
        </authorList>
    </citation>
    <scope>NUCLEOTIDE SEQUENCE</scope>
    <source>
        <strain evidence="10">Sampled in the wild</strain>
    </source>
</reference>
<evidence type="ECO:0000256" key="5">
    <source>
        <dbReference type="ARBA" id="ARBA00022691"/>
    </source>
</evidence>
<feature type="domain" description="Methyltransferase" evidence="9">
    <location>
        <begin position="397"/>
        <end position="433"/>
    </location>
</feature>
<evidence type="ECO:0000256" key="6">
    <source>
        <dbReference type="ARBA" id="ARBA00022954"/>
    </source>
</evidence>
<dbReference type="EMBL" id="KZ308142">
    <property type="protein sequence ID" value="KAG8222711.1"/>
    <property type="molecule type" value="Genomic_DNA"/>
</dbReference>
<dbReference type="OrthoDB" id="3647at2759"/>
<proteinExistence type="predicted"/>
<feature type="compositionally biased region" description="Polar residues" evidence="8">
    <location>
        <begin position="166"/>
        <end position="176"/>
    </location>
</feature>
<evidence type="ECO:0000256" key="1">
    <source>
        <dbReference type="ARBA" id="ARBA00011999"/>
    </source>
</evidence>
<dbReference type="GO" id="GO:1901052">
    <property type="term" value="P:sarcosine metabolic process"/>
    <property type="evidence" value="ECO:0007669"/>
    <property type="project" value="TreeGrafter"/>
</dbReference>
<evidence type="ECO:0000259" key="9">
    <source>
        <dbReference type="Pfam" id="PF13649"/>
    </source>
</evidence>
<protein>
    <recommendedName>
        <fullName evidence="2">Glycine N-methyltransferase</fullName>
        <ecNumber evidence="1">2.1.1.20</ecNumber>
    </recommendedName>
</protein>
<keyword evidence="6" id="KW-0290">Folate-binding</keyword>
<dbReference type="GO" id="GO:0046498">
    <property type="term" value="P:S-adenosylhomocysteine metabolic process"/>
    <property type="evidence" value="ECO:0007669"/>
    <property type="project" value="TreeGrafter"/>
</dbReference>
<evidence type="ECO:0000313" key="11">
    <source>
        <dbReference type="Proteomes" id="UP000792457"/>
    </source>
</evidence>
<dbReference type="GO" id="GO:0017174">
    <property type="term" value="F:glycine N-methyltransferase activity"/>
    <property type="evidence" value="ECO:0007669"/>
    <property type="project" value="UniProtKB-EC"/>
</dbReference>
<evidence type="ECO:0000256" key="3">
    <source>
        <dbReference type="ARBA" id="ARBA00022603"/>
    </source>
</evidence>
<reference evidence="10" key="2">
    <citation type="submission" date="2017-10" db="EMBL/GenBank/DDBJ databases">
        <title>Ladona fulva Genome sequencing and assembly.</title>
        <authorList>
            <person name="Murali S."/>
            <person name="Richards S."/>
            <person name="Bandaranaike D."/>
            <person name="Bellair M."/>
            <person name="Blankenburg K."/>
            <person name="Chao H."/>
            <person name="Dinh H."/>
            <person name="Doddapaneni H."/>
            <person name="Dugan-Rocha S."/>
            <person name="Elkadiri S."/>
            <person name="Gnanaolivu R."/>
            <person name="Hernandez B."/>
            <person name="Skinner E."/>
            <person name="Javaid M."/>
            <person name="Lee S."/>
            <person name="Li M."/>
            <person name="Ming W."/>
            <person name="Munidasa M."/>
            <person name="Muniz J."/>
            <person name="Nguyen L."/>
            <person name="Hughes D."/>
            <person name="Osuji N."/>
            <person name="Pu L.-L."/>
            <person name="Puazo M."/>
            <person name="Qu C."/>
            <person name="Quiroz J."/>
            <person name="Raj R."/>
            <person name="Weissenberger G."/>
            <person name="Xin Y."/>
            <person name="Zou X."/>
            <person name="Han Y."/>
            <person name="Worley K."/>
            <person name="Muzny D."/>
            <person name="Gibbs R."/>
        </authorList>
    </citation>
    <scope>NUCLEOTIDE SEQUENCE</scope>
    <source>
        <strain evidence="10">Sampled in the wild</strain>
    </source>
</reference>
<dbReference type="InterPro" id="IPR014369">
    <property type="entry name" value="Gly/Sar_N_MeTrfase"/>
</dbReference>
<feature type="compositionally biased region" description="Basic and acidic residues" evidence="8">
    <location>
        <begin position="188"/>
        <end position="231"/>
    </location>
</feature>
<dbReference type="CDD" id="cd02440">
    <property type="entry name" value="AdoMet_MTases"/>
    <property type="match status" value="1"/>
</dbReference>
<dbReference type="PANTHER" id="PTHR16458:SF2">
    <property type="entry name" value="GLYCINE N-METHYLTRANSFERASE"/>
    <property type="match status" value="1"/>
</dbReference>
<dbReference type="GO" id="GO:0006111">
    <property type="term" value="P:regulation of gluconeogenesis"/>
    <property type="evidence" value="ECO:0007669"/>
    <property type="project" value="TreeGrafter"/>
</dbReference>
<dbReference type="InterPro" id="IPR029063">
    <property type="entry name" value="SAM-dependent_MTases_sf"/>
</dbReference>
<dbReference type="Gene3D" id="3.40.50.150">
    <property type="entry name" value="Vaccinia Virus protein VP39"/>
    <property type="match status" value="1"/>
</dbReference>
<dbReference type="InterPro" id="IPR041698">
    <property type="entry name" value="Methyltransf_25"/>
</dbReference>
<evidence type="ECO:0000256" key="7">
    <source>
        <dbReference type="ARBA" id="ARBA00048261"/>
    </source>
</evidence>
<keyword evidence="4" id="KW-0808">Transferase</keyword>
<dbReference type="GO" id="GO:0005829">
    <property type="term" value="C:cytosol"/>
    <property type="evidence" value="ECO:0007669"/>
    <property type="project" value="TreeGrafter"/>
</dbReference>
<dbReference type="AlphaFoldDB" id="A0A8K0NUT1"/>
<evidence type="ECO:0000256" key="2">
    <source>
        <dbReference type="ARBA" id="ARBA00019972"/>
    </source>
</evidence>
<name>A0A8K0NUT1_LADFU</name>
<sequence>MQDDAKAKVKDYENILKGDPAEPVTASLLGKLKECLDDQVVNETVETPHENDEVTMQGIGEFNMEDYASPEEAVWDLDQSQKEIQLVRDMKASPQIRDEKILQSESKVEIKEEVKINQEIGVKSIEEKVDVQNFDLPERVEVEKEQRKRRPNNRRREAANRSSNKMEQSNDLSVNTAEVKATINENVASKEETFKKEAPEKVQEVTSQEEKKVIPKKEPNVEIPAREEKTPRSSLSLKKPVTPASTKKNMAEEDDELDSLLSLKEPSLPQYNLNNKAQDDERDEHFKFKLQQQWEKESYSINQDLFTLNLERLSSGLSCIPYYKRLNLPTELFSVIMVDSVFRTRSLGAPAEGIRDQYADGKAAKVWTVYVGDKRSRTKHYRDFLVNLLREKGCKSVLDVACGTGVDSTLLVEEGFQVTSVDASDKMLKYALKSRWERRKEDAFDKWVVEVIS</sequence>
<evidence type="ECO:0000256" key="8">
    <source>
        <dbReference type="SAM" id="MobiDB-lite"/>
    </source>
</evidence>
<dbReference type="GO" id="GO:0006730">
    <property type="term" value="P:one-carbon metabolic process"/>
    <property type="evidence" value="ECO:0007669"/>
    <property type="project" value="TreeGrafter"/>
</dbReference>
<keyword evidence="11" id="KW-1185">Reference proteome</keyword>
<keyword evidence="3" id="KW-0489">Methyltransferase</keyword>